<keyword evidence="3" id="KW-1185">Reference proteome</keyword>
<feature type="compositionally biased region" description="Basic and acidic residues" evidence="1">
    <location>
        <begin position="159"/>
        <end position="174"/>
    </location>
</feature>
<dbReference type="Proteomes" id="UP001156613">
    <property type="component" value="Unassembled WGS sequence"/>
</dbReference>
<name>A0ABQ5WJT4_GLUJA</name>
<comment type="caution">
    <text evidence="2">The sequence shown here is derived from an EMBL/GenBank/DDBJ whole genome shotgun (WGS) entry which is preliminary data.</text>
</comment>
<evidence type="ECO:0000256" key="1">
    <source>
        <dbReference type="SAM" id="MobiDB-lite"/>
    </source>
</evidence>
<evidence type="ECO:0008006" key="4">
    <source>
        <dbReference type="Google" id="ProtNLM"/>
    </source>
</evidence>
<sequence length="208" mass="23382">MQNAKGREGLVPWTRLADPKTGRVRLGFGRAMTVDAAQGVTSDEHINAMPRGSSAMTGFTSYVAESRHVHRCWTAVSEGSLREAETFSRALGDIRPVTVNDLYDRLASDMGRHPYKSLAVDLAKARLAHEEANTRWIRQNHVNERTRQKGQSPGGQVRRQVEEGPIRDVPRAQWDDVSRKLRKAGYAAQDALNAARRVEDLQERRRAQ</sequence>
<accession>A0ABQ5WJT4</accession>
<dbReference type="EMBL" id="BSNT01000064">
    <property type="protein sequence ID" value="GLQ60048.1"/>
    <property type="molecule type" value="Genomic_DNA"/>
</dbReference>
<organism evidence="2 3">
    <name type="scientific">Gluconobacter japonicus</name>
    <dbReference type="NCBI Taxonomy" id="376620"/>
    <lineage>
        <taxon>Bacteria</taxon>
        <taxon>Pseudomonadati</taxon>
        <taxon>Pseudomonadota</taxon>
        <taxon>Alphaproteobacteria</taxon>
        <taxon>Acetobacterales</taxon>
        <taxon>Acetobacteraceae</taxon>
        <taxon>Gluconobacter</taxon>
    </lineage>
</organism>
<evidence type="ECO:0000313" key="3">
    <source>
        <dbReference type="Proteomes" id="UP001156613"/>
    </source>
</evidence>
<reference evidence="3" key="1">
    <citation type="journal article" date="2019" name="Int. J. Syst. Evol. Microbiol.">
        <title>The Global Catalogue of Microorganisms (GCM) 10K type strain sequencing project: providing services to taxonomists for standard genome sequencing and annotation.</title>
        <authorList>
            <consortium name="The Broad Institute Genomics Platform"/>
            <consortium name="The Broad Institute Genome Sequencing Center for Infectious Disease"/>
            <person name="Wu L."/>
            <person name="Ma J."/>
        </authorList>
    </citation>
    <scope>NUCLEOTIDE SEQUENCE [LARGE SCALE GENOMIC DNA]</scope>
    <source>
        <strain evidence="3">NBRC 3271</strain>
    </source>
</reference>
<evidence type="ECO:0000313" key="2">
    <source>
        <dbReference type="EMBL" id="GLQ60048.1"/>
    </source>
</evidence>
<feature type="compositionally biased region" description="Basic and acidic residues" evidence="1">
    <location>
        <begin position="196"/>
        <end position="208"/>
    </location>
</feature>
<gene>
    <name evidence="2" type="ORF">GCM10010937_18510</name>
</gene>
<protein>
    <recommendedName>
        <fullName evidence="4">Conjugal transfer protein TraA</fullName>
    </recommendedName>
</protein>
<feature type="region of interest" description="Disordered" evidence="1">
    <location>
        <begin position="138"/>
        <end position="174"/>
    </location>
</feature>
<proteinExistence type="predicted"/>
<feature type="region of interest" description="Disordered" evidence="1">
    <location>
        <begin position="188"/>
        <end position="208"/>
    </location>
</feature>